<evidence type="ECO:0000313" key="2">
    <source>
        <dbReference type="Proteomes" id="UP000779070"/>
    </source>
</evidence>
<comment type="caution">
    <text evidence="1">The sequence shown here is derived from an EMBL/GenBank/DDBJ whole genome shotgun (WGS) entry which is preliminary data.</text>
</comment>
<protein>
    <recommendedName>
        <fullName evidence="3">Transcription initiation factor TFIIIB</fullName>
    </recommendedName>
</protein>
<name>A0ABS3A6C7_9VIBR</name>
<dbReference type="Proteomes" id="UP000779070">
    <property type="component" value="Unassembled WGS sequence"/>
</dbReference>
<gene>
    <name evidence="1" type="ORF">JYA62_20365</name>
</gene>
<organism evidence="1 2">
    <name type="scientific">Vibrio neptunius</name>
    <dbReference type="NCBI Taxonomy" id="170651"/>
    <lineage>
        <taxon>Bacteria</taxon>
        <taxon>Pseudomonadati</taxon>
        <taxon>Pseudomonadota</taxon>
        <taxon>Gammaproteobacteria</taxon>
        <taxon>Vibrionales</taxon>
        <taxon>Vibrionaceae</taxon>
        <taxon>Vibrio</taxon>
    </lineage>
</organism>
<dbReference type="SUPFAM" id="SSF57783">
    <property type="entry name" value="Zinc beta-ribbon"/>
    <property type="match status" value="1"/>
</dbReference>
<proteinExistence type="predicted"/>
<dbReference type="EMBL" id="JAFHLB010000034">
    <property type="protein sequence ID" value="MBN3580015.1"/>
    <property type="molecule type" value="Genomic_DNA"/>
</dbReference>
<evidence type="ECO:0008006" key="3">
    <source>
        <dbReference type="Google" id="ProtNLM"/>
    </source>
</evidence>
<keyword evidence="2" id="KW-1185">Reference proteome</keyword>
<accession>A0ABS3A6C7</accession>
<evidence type="ECO:0000313" key="1">
    <source>
        <dbReference type="EMBL" id="MBN3580015.1"/>
    </source>
</evidence>
<dbReference type="GeneID" id="88758184"/>
<dbReference type="RefSeq" id="WP_045977011.1">
    <property type="nucleotide sequence ID" value="NZ_CAWMDY010000048.1"/>
</dbReference>
<reference evidence="1 2" key="1">
    <citation type="submission" date="2021-02" db="EMBL/GenBank/DDBJ databases">
        <title>Draft Genome Sequences of 5 Vibrio neptunius Strains Isolated From of Bivalve Hatcheries.</title>
        <authorList>
            <person name="Galvis F."/>
            <person name="Barja J.L."/>
            <person name="Lemos M.L."/>
            <person name="Balado M."/>
        </authorList>
    </citation>
    <scope>NUCLEOTIDE SEQUENCE [LARGE SCALE GENOMIC DNA]</scope>
    <source>
        <strain evidence="1 2">PP-145.98</strain>
    </source>
</reference>
<sequence>MESKQDEKILCCPLCGSEEYLLSETGSMLCAQCGTFFEDIEQAVALQPIVTTNKLDTTVTNQYTH</sequence>